<gene>
    <name evidence="9" type="ORF">EX30DRAFT_351155</name>
</gene>
<feature type="transmembrane region" description="Helical" evidence="8">
    <location>
        <begin position="198"/>
        <end position="223"/>
    </location>
</feature>
<keyword evidence="3 6" id="KW-0812">Transmembrane</keyword>
<dbReference type="PANTHER" id="PTHR19139:SF199">
    <property type="entry name" value="MIP17260P"/>
    <property type="match status" value="1"/>
</dbReference>
<evidence type="ECO:0000256" key="8">
    <source>
        <dbReference type="SAM" id="Phobius"/>
    </source>
</evidence>
<dbReference type="PANTHER" id="PTHR19139">
    <property type="entry name" value="AQUAPORIN TRANSPORTER"/>
    <property type="match status" value="1"/>
</dbReference>
<dbReference type="FunCoup" id="A0A4V3SI01">
    <property type="interactions" value="232"/>
</dbReference>
<dbReference type="GO" id="GO:0015250">
    <property type="term" value="F:water channel activity"/>
    <property type="evidence" value="ECO:0007669"/>
    <property type="project" value="TreeGrafter"/>
</dbReference>
<dbReference type="InParanoid" id="A0A4V3SI01"/>
<dbReference type="GO" id="GO:0005886">
    <property type="term" value="C:plasma membrane"/>
    <property type="evidence" value="ECO:0007669"/>
    <property type="project" value="TreeGrafter"/>
</dbReference>
<evidence type="ECO:0000256" key="7">
    <source>
        <dbReference type="SAM" id="MobiDB-lite"/>
    </source>
</evidence>
<evidence type="ECO:0000256" key="4">
    <source>
        <dbReference type="ARBA" id="ARBA00022989"/>
    </source>
</evidence>
<dbReference type="STRING" id="341454.A0A4V3SI01"/>
<proteinExistence type="inferred from homology"/>
<dbReference type="PRINTS" id="PR00783">
    <property type="entry name" value="MINTRINSICP"/>
</dbReference>
<evidence type="ECO:0000256" key="6">
    <source>
        <dbReference type="RuleBase" id="RU000477"/>
    </source>
</evidence>
<dbReference type="OrthoDB" id="3222at2759"/>
<evidence type="ECO:0000256" key="5">
    <source>
        <dbReference type="ARBA" id="ARBA00023136"/>
    </source>
</evidence>
<dbReference type="Proteomes" id="UP000298138">
    <property type="component" value="Unassembled WGS sequence"/>
</dbReference>
<accession>A0A4V3SI01</accession>
<feature type="region of interest" description="Disordered" evidence="7">
    <location>
        <begin position="1"/>
        <end position="25"/>
    </location>
</feature>
<keyword evidence="5 8" id="KW-0472">Membrane</keyword>
<feature type="compositionally biased region" description="Polar residues" evidence="7">
    <location>
        <begin position="14"/>
        <end position="23"/>
    </location>
</feature>
<dbReference type="SUPFAM" id="SSF81338">
    <property type="entry name" value="Aquaporin-like"/>
    <property type="match status" value="1"/>
</dbReference>
<feature type="transmembrane region" description="Helical" evidence="8">
    <location>
        <begin position="46"/>
        <end position="66"/>
    </location>
</feature>
<keyword evidence="6" id="KW-0813">Transport</keyword>
<protein>
    <submittedName>
        <fullName evidence="9">Aquaporin-like protein</fullName>
    </submittedName>
</protein>
<evidence type="ECO:0000313" key="9">
    <source>
        <dbReference type="EMBL" id="TGZ78254.1"/>
    </source>
</evidence>
<evidence type="ECO:0000256" key="1">
    <source>
        <dbReference type="ARBA" id="ARBA00004141"/>
    </source>
</evidence>
<organism evidence="9 10">
    <name type="scientific">Ascodesmis nigricans</name>
    <dbReference type="NCBI Taxonomy" id="341454"/>
    <lineage>
        <taxon>Eukaryota</taxon>
        <taxon>Fungi</taxon>
        <taxon>Dikarya</taxon>
        <taxon>Ascomycota</taxon>
        <taxon>Pezizomycotina</taxon>
        <taxon>Pezizomycetes</taxon>
        <taxon>Pezizales</taxon>
        <taxon>Ascodesmidaceae</taxon>
        <taxon>Ascodesmis</taxon>
    </lineage>
</organism>
<dbReference type="AlphaFoldDB" id="A0A4V3SI01"/>
<comment type="subcellular location">
    <subcellularLocation>
        <location evidence="1">Membrane</location>
        <topology evidence="1">Multi-pass membrane protein</topology>
    </subcellularLocation>
</comment>
<keyword evidence="10" id="KW-1185">Reference proteome</keyword>
<sequence>MSTTGSQDELPISRPNTTSNPQRPTKPWIGTVTMIRNFSVDWLGEYIGTTMFLFFAFSGTLFVRLYPPDSESSTTSPLLTTLYIALIFGFSLAINVWIFFRVSGGFFNPAITFAFFLAGKLPLSKTVIHLVAQILGGMTAAGLVKGLFPGGRKTLALVGTELADGMTVGRGLAVEMFLTAELVFTVFMLAAEKHRATFLAPIGIGLAMFVIELSGAFFTGGSANPTRSFGPCVASHSFPGFHWIYWVGPGLGSILATLVYKIVKCLEYEDVNPGQDANLEEKFCVNCRQKLGSGN</sequence>
<feature type="transmembrane region" description="Helical" evidence="8">
    <location>
        <begin position="168"/>
        <end position="191"/>
    </location>
</feature>
<keyword evidence="4 8" id="KW-1133">Transmembrane helix</keyword>
<comment type="similarity">
    <text evidence="2 6">Belongs to the MIP/aquaporin (TC 1.A.8) family.</text>
</comment>
<dbReference type="InterPro" id="IPR023271">
    <property type="entry name" value="Aquaporin-like"/>
</dbReference>
<dbReference type="InterPro" id="IPR000425">
    <property type="entry name" value="MIP"/>
</dbReference>
<feature type="transmembrane region" description="Helical" evidence="8">
    <location>
        <begin position="78"/>
        <end position="100"/>
    </location>
</feature>
<evidence type="ECO:0000313" key="10">
    <source>
        <dbReference type="Proteomes" id="UP000298138"/>
    </source>
</evidence>
<dbReference type="Pfam" id="PF00230">
    <property type="entry name" value="MIP"/>
    <property type="match status" value="1"/>
</dbReference>
<evidence type="ECO:0000256" key="3">
    <source>
        <dbReference type="ARBA" id="ARBA00022692"/>
    </source>
</evidence>
<dbReference type="Gene3D" id="1.20.1080.10">
    <property type="entry name" value="Glycerol uptake facilitator protein"/>
    <property type="match status" value="1"/>
</dbReference>
<feature type="transmembrane region" description="Helical" evidence="8">
    <location>
        <begin position="243"/>
        <end position="263"/>
    </location>
</feature>
<name>A0A4V3SI01_9PEZI</name>
<reference evidence="9 10" key="1">
    <citation type="submission" date="2019-04" db="EMBL/GenBank/DDBJ databases">
        <title>Comparative genomics and transcriptomics to analyze fruiting body development in filamentous ascomycetes.</title>
        <authorList>
            <consortium name="DOE Joint Genome Institute"/>
            <person name="Lutkenhaus R."/>
            <person name="Traeger S."/>
            <person name="Breuer J."/>
            <person name="Kuo A."/>
            <person name="Lipzen A."/>
            <person name="Pangilinan J."/>
            <person name="Dilworth D."/>
            <person name="Sandor L."/>
            <person name="Poggeler S."/>
            <person name="Barry K."/>
            <person name="Grigoriev I.V."/>
            <person name="Nowrousian M."/>
        </authorList>
    </citation>
    <scope>NUCLEOTIDE SEQUENCE [LARGE SCALE GENOMIC DNA]</scope>
    <source>
        <strain evidence="9 10">CBS 389.68</strain>
    </source>
</reference>
<dbReference type="InterPro" id="IPR034294">
    <property type="entry name" value="Aquaporin_transptr"/>
</dbReference>
<dbReference type="EMBL" id="ML220143">
    <property type="protein sequence ID" value="TGZ78254.1"/>
    <property type="molecule type" value="Genomic_DNA"/>
</dbReference>
<evidence type="ECO:0000256" key="2">
    <source>
        <dbReference type="ARBA" id="ARBA00006175"/>
    </source>
</evidence>